<dbReference type="Pfam" id="PF00550">
    <property type="entry name" value="PP-binding"/>
    <property type="match status" value="1"/>
</dbReference>
<keyword evidence="3" id="KW-1185">Reference proteome</keyword>
<dbReference type="InterPro" id="IPR009081">
    <property type="entry name" value="PP-bd_ACP"/>
</dbReference>
<sequence>MTDHAIYEQLRPIFDDVFDAGDVALAAGTTADDVDGWDSLNHVRLMLAVQKRFNVKFAAHEIGALENVGELVALIRRKLPQAHA</sequence>
<dbReference type="AlphaFoldDB" id="A0A1H7JVK3"/>
<evidence type="ECO:0000313" key="2">
    <source>
        <dbReference type="EMBL" id="SEK78609.1"/>
    </source>
</evidence>
<accession>A0A1H7JVK3</accession>
<evidence type="ECO:0000259" key="1">
    <source>
        <dbReference type="Pfam" id="PF00550"/>
    </source>
</evidence>
<name>A0A1H7JVK3_9BURK</name>
<dbReference type="STRING" id="416943.SAMN05445871_2157"/>
<dbReference type="Gene3D" id="1.10.1200.10">
    <property type="entry name" value="ACP-like"/>
    <property type="match status" value="1"/>
</dbReference>
<feature type="domain" description="Carrier" evidence="1">
    <location>
        <begin position="36"/>
        <end position="75"/>
    </location>
</feature>
<reference evidence="3" key="1">
    <citation type="submission" date="2016-10" db="EMBL/GenBank/DDBJ databases">
        <authorList>
            <person name="Varghese N."/>
            <person name="Submissions S."/>
        </authorList>
    </citation>
    <scope>NUCLEOTIDE SEQUENCE [LARGE SCALE GENOMIC DNA]</scope>
    <source>
        <strain evidence="3">LMG 26416</strain>
    </source>
</reference>
<organism evidence="2 3">
    <name type="scientific">Paraburkholderia caballeronis</name>
    <dbReference type="NCBI Taxonomy" id="416943"/>
    <lineage>
        <taxon>Bacteria</taxon>
        <taxon>Pseudomonadati</taxon>
        <taxon>Pseudomonadota</taxon>
        <taxon>Betaproteobacteria</taxon>
        <taxon>Burkholderiales</taxon>
        <taxon>Burkholderiaceae</taxon>
        <taxon>Paraburkholderia</taxon>
    </lineage>
</organism>
<dbReference type="Proteomes" id="UP000199120">
    <property type="component" value="Unassembled WGS sequence"/>
</dbReference>
<dbReference type="SUPFAM" id="SSF47336">
    <property type="entry name" value="ACP-like"/>
    <property type="match status" value="1"/>
</dbReference>
<dbReference type="OrthoDB" id="5326335at2"/>
<gene>
    <name evidence="2" type="ORF">SAMN05192542_103460</name>
</gene>
<evidence type="ECO:0000313" key="3">
    <source>
        <dbReference type="Proteomes" id="UP000199120"/>
    </source>
</evidence>
<dbReference type="EMBL" id="FOAJ01000003">
    <property type="protein sequence ID" value="SEK78609.1"/>
    <property type="molecule type" value="Genomic_DNA"/>
</dbReference>
<dbReference type="RefSeq" id="WP_090544665.1">
    <property type="nucleotide sequence ID" value="NZ_FNSR01000001.1"/>
</dbReference>
<dbReference type="InterPro" id="IPR036736">
    <property type="entry name" value="ACP-like_sf"/>
</dbReference>
<proteinExistence type="predicted"/>
<protein>
    <submittedName>
        <fullName evidence="2">Acyl carrier protein</fullName>
    </submittedName>
</protein>